<dbReference type="InterPro" id="IPR027417">
    <property type="entry name" value="P-loop_NTPase"/>
</dbReference>
<dbReference type="SMART" id="SM00382">
    <property type="entry name" value="AAA"/>
    <property type="match status" value="1"/>
</dbReference>
<keyword evidence="5 9" id="KW-0067">ATP-binding</keyword>
<keyword evidence="3" id="KW-0997">Cell inner membrane</keyword>
<dbReference type="InterPro" id="IPR050093">
    <property type="entry name" value="ABC_SmlMolc_Importer"/>
</dbReference>
<evidence type="ECO:0000256" key="2">
    <source>
        <dbReference type="ARBA" id="ARBA00022475"/>
    </source>
</evidence>
<dbReference type="PANTHER" id="PTHR42781:SF5">
    <property type="entry name" value="PUTRESCINE TRANSPORT ATP-BINDING PROTEIN POTG"/>
    <property type="match status" value="1"/>
</dbReference>
<evidence type="ECO:0000256" key="3">
    <source>
        <dbReference type="ARBA" id="ARBA00022519"/>
    </source>
</evidence>
<keyword evidence="2" id="KW-1003">Cell membrane</keyword>
<evidence type="ECO:0000313" key="10">
    <source>
        <dbReference type="Proteomes" id="UP000218113"/>
    </source>
</evidence>
<keyword evidence="1" id="KW-0813">Transport</keyword>
<dbReference type="NCBIfam" id="TIGR03265">
    <property type="entry name" value="PhnT2"/>
    <property type="match status" value="1"/>
</dbReference>
<evidence type="ECO:0000259" key="8">
    <source>
        <dbReference type="PROSITE" id="PS50893"/>
    </source>
</evidence>
<dbReference type="SUPFAM" id="SSF50331">
    <property type="entry name" value="MOP-like"/>
    <property type="match status" value="1"/>
</dbReference>
<reference evidence="10" key="1">
    <citation type="submission" date="2017-08" db="EMBL/GenBank/DDBJ databases">
        <title>A dynamic microbial community with high functional redundancy inhabits the cold, oxic subseafloor aquifer.</title>
        <authorList>
            <person name="Tully B.J."/>
            <person name="Wheat C.G."/>
            <person name="Glazer B.T."/>
            <person name="Huber J.A."/>
        </authorList>
    </citation>
    <scope>NUCLEOTIDE SEQUENCE [LARGE SCALE GENOMIC DNA]</scope>
</reference>
<dbReference type="PANTHER" id="PTHR42781">
    <property type="entry name" value="SPERMIDINE/PUTRESCINE IMPORT ATP-BINDING PROTEIN POTA"/>
    <property type="match status" value="1"/>
</dbReference>
<dbReference type="AlphaFoldDB" id="A0A2A4SSA8"/>
<dbReference type="InterPro" id="IPR017666">
    <property type="entry name" value="AminoethylPonate_ABC_PhnT2"/>
</dbReference>
<sequence>MSYLQIDGVSKQYDDFTALQSISLTVEQGEFICFLGPSGCGKTTLLRTIAGLEEQTTGRIIQGGQDISDLPPSKRDFGIVFQSYALFPNLTVAQNIVYGLKQGRKKKERNAQRVNDLLAMMEIPDQGHKYPSQLSGGQQQRVAVARALAPEPNLLLLDEPLSALDAKVREHLRKQMKSIQRELGVTFILVTHDQEEAISMADRIVVMNQGRIEQVGTPTEIYEKPNSAFVADFIGQMNFFRGQSIQGNAFRMGSSTLKLEHIGENICSGEEVLFCIRPEKVSLWPDKLQRSSILQLKVSHLEFRGSYCRVEFVLPQELRFDRSTLYIDLTEEEMQRANLTLGKNTDVYLPHHQMHVFPQKEAVQAVVAA</sequence>
<dbReference type="SUPFAM" id="SSF52540">
    <property type="entry name" value="P-loop containing nucleoside triphosphate hydrolases"/>
    <property type="match status" value="1"/>
</dbReference>
<dbReference type="Gene3D" id="2.40.50.100">
    <property type="match status" value="1"/>
</dbReference>
<organism evidence="9 10">
    <name type="scientific">SAR324 cluster bacterium</name>
    <dbReference type="NCBI Taxonomy" id="2024889"/>
    <lineage>
        <taxon>Bacteria</taxon>
        <taxon>Deltaproteobacteria</taxon>
        <taxon>SAR324 cluster</taxon>
    </lineage>
</organism>
<dbReference type="GO" id="GO:0005524">
    <property type="term" value="F:ATP binding"/>
    <property type="evidence" value="ECO:0007669"/>
    <property type="project" value="UniProtKB-KW"/>
</dbReference>
<evidence type="ECO:0000313" key="9">
    <source>
        <dbReference type="EMBL" id="PCI24138.1"/>
    </source>
</evidence>
<evidence type="ECO:0000256" key="1">
    <source>
        <dbReference type="ARBA" id="ARBA00022448"/>
    </source>
</evidence>
<keyword evidence="4" id="KW-0547">Nucleotide-binding</keyword>
<gene>
    <name evidence="9" type="ORF">COB67_11880</name>
</gene>
<protein>
    <submittedName>
        <fullName evidence="9">Putative 2-aminoethylphosphonate ABC transporter ATP-binding protein</fullName>
    </submittedName>
</protein>
<dbReference type="PROSITE" id="PS00211">
    <property type="entry name" value="ABC_TRANSPORTER_1"/>
    <property type="match status" value="1"/>
</dbReference>
<accession>A0A2A4SSA8</accession>
<keyword evidence="7" id="KW-0472">Membrane</keyword>
<proteinExistence type="predicted"/>
<feature type="domain" description="ABC transporter" evidence="8">
    <location>
        <begin position="4"/>
        <end position="234"/>
    </location>
</feature>
<dbReference type="InterPro" id="IPR003593">
    <property type="entry name" value="AAA+_ATPase"/>
</dbReference>
<evidence type="ECO:0000256" key="4">
    <source>
        <dbReference type="ARBA" id="ARBA00022741"/>
    </source>
</evidence>
<dbReference type="Gene3D" id="3.40.50.300">
    <property type="entry name" value="P-loop containing nucleotide triphosphate hydrolases"/>
    <property type="match status" value="1"/>
</dbReference>
<dbReference type="InterPro" id="IPR003439">
    <property type="entry name" value="ABC_transporter-like_ATP-bd"/>
</dbReference>
<dbReference type="Proteomes" id="UP000218113">
    <property type="component" value="Unassembled WGS sequence"/>
</dbReference>
<dbReference type="InterPro" id="IPR008995">
    <property type="entry name" value="Mo/tungstate-bd_C_term_dom"/>
</dbReference>
<evidence type="ECO:0000256" key="7">
    <source>
        <dbReference type="ARBA" id="ARBA00023136"/>
    </source>
</evidence>
<name>A0A2A4SSA8_9DELT</name>
<dbReference type="PROSITE" id="PS50893">
    <property type="entry name" value="ABC_TRANSPORTER_2"/>
    <property type="match status" value="1"/>
</dbReference>
<comment type="caution">
    <text evidence="9">The sequence shown here is derived from an EMBL/GenBank/DDBJ whole genome shotgun (WGS) entry which is preliminary data.</text>
</comment>
<evidence type="ECO:0000256" key="5">
    <source>
        <dbReference type="ARBA" id="ARBA00022840"/>
    </source>
</evidence>
<dbReference type="InterPro" id="IPR017871">
    <property type="entry name" value="ABC_transporter-like_CS"/>
</dbReference>
<dbReference type="FunFam" id="3.40.50.300:FF:000425">
    <property type="entry name" value="Probable ABC transporter, ATP-binding subunit"/>
    <property type="match status" value="1"/>
</dbReference>
<keyword evidence="6" id="KW-1278">Translocase</keyword>
<dbReference type="GO" id="GO:0016887">
    <property type="term" value="F:ATP hydrolysis activity"/>
    <property type="evidence" value="ECO:0007669"/>
    <property type="project" value="InterPro"/>
</dbReference>
<dbReference type="GO" id="GO:0015697">
    <property type="term" value="P:quaternary ammonium group transport"/>
    <property type="evidence" value="ECO:0007669"/>
    <property type="project" value="UniProtKB-ARBA"/>
</dbReference>
<evidence type="ECO:0000256" key="6">
    <source>
        <dbReference type="ARBA" id="ARBA00022967"/>
    </source>
</evidence>
<dbReference type="EMBL" id="NVSR01000127">
    <property type="protein sequence ID" value="PCI24138.1"/>
    <property type="molecule type" value="Genomic_DNA"/>
</dbReference>
<dbReference type="Pfam" id="PF00005">
    <property type="entry name" value="ABC_tran"/>
    <property type="match status" value="1"/>
</dbReference>